<keyword evidence="2" id="KW-0963">Cytoplasm</keyword>
<evidence type="ECO:0000256" key="1">
    <source>
        <dbReference type="ARBA" id="ARBA00022517"/>
    </source>
</evidence>
<keyword evidence="2" id="KW-0699">rRNA-binding</keyword>
<comment type="caution">
    <text evidence="4">The sequence shown here is derived from an EMBL/GenBank/DDBJ whole genome shotgun (WGS) entry which is preliminary data.</text>
</comment>
<dbReference type="HAMAP" id="MF_01820">
    <property type="entry name" value="GTPase_RsgA"/>
    <property type="match status" value="1"/>
</dbReference>
<keyword evidence="2" id="KW-0862">Zinc</keyword>
<dbReference type="PROSITE" id="PS50936">
    <property type="entry name" value="ENGC_GTPASE"/>
    <property type="match status" value="1"/>
</dbReference>
<dbReference type="SUPFAM" id="SSF52540">
    <property type="entry name" value="P-loop containing nucleoside triphosphate hydrolases"/>
    <property type="match status" value="1"/>
</dbReference>
<name>A0ABU5VYF6_9BACT</name>
<proteinExistence type="inferred from homology"/>
<feature type="binding site" evidence="2">
    <location>
        <position position="302"/>
    </location>
    <ligand>
        <name>Zn(2+)</name>
        <dbReference type="ChEBI" id="CHEBI:29105"/>
    </ligand>
</feature>
<keyword evidence="2" id="KW-0342">GTP-binding</keyword>
<comment type="function">
    <text evidence="2">One of several proteins that assist in the late maturation steps of the functional core of the 30S ribosomal subunit. Helps release RbfA from mature subunits. May play a role in the assembly of ribosomal proteins into the subunit. Circularly permuted GTPase that catalyzes slow GTP hydrolysis, GTPase activity is stimulated by the 30S ribosomal subunit.</text>
</comment>
<comment type="subunit">
    <text evidence="2">Monomer. Associates with 30S ribosomal subunit, binds 16S rRNA.</text>
</comment>
<evidence type="ECO:0000256" key="2">
    <source>
        <dbReference type="HAMAP-Rule" id="MF_01820"/>
    </source>
</evidence>
<dbReference type="NCBIfam" id="TIGR00157">
    <property type="entry name" value="ribosome small subunit-dependent GTPase A"/>
    <property type="match status" value="1"/>
</dbReference>
<comment type="subcellular location">
    <subcellularLocation>
        <location evidence="2">Cytoplasm</location>
    </subcellularLocation>
</comment>
<dbReference type="Proteomes" id="UP001302274">
    <property type="component" value="Unassembled WGS sequence"/>
</dbReference>
<feature type="binding site" evidence="2">
    <location>
        <position position="294"/>
    </location>
    <ligand>
        <name>Zn(2+)</name>
        <dbReference type="ChEBI" id="CHEBI:29105"/>
    </ligand>
</feature>
<dbReference type="CDD" id="cd01854">
    <property type="entry name" value="YjeQ_EngC"/>
    <property type="match status" value="1"/>
</dbReference>
<accession>A0ABU5VYF6</accession>
<evidence type="ECO:0000259" key="3">
    <source>
        <dbReference type="PROSITE" id="PS50936"/>
    </source>
</evidence>
<keyword evidence="2" id="KW-0378">Hydrolase</keyword>
<feature type="binding site" evidence="2">
    <location>
        <position position="296"/>
    </location>
    <ligand>
        <name>Zn(2+)</name>
        <dbReference type="ChEBI" id="CHEBI:29105"/>
    </ligand>
</feature>
<keyword evidence="1 2" id="KW-0690">Ribosome biogenesis</keyword>
<organism evidence="4 5">
    <name type="scientific">Bacteriovorax antarcticus</name>
    <dbReference type="NCBI Taxonomy" id="3088717"/>
    <lineage>
        <taxon>Bacteria</taxon>
        <taxon>Pseudomonadati</taxon>
        <taxon>Bdellovibrionota</taxon>
        <taxon>Bacteriovoracia</taxon>
        <taxon>Bacteriovoracales</taxon>
        <taxon>Bacteriovoracaceae</taxon>
        <taxon>Bacteriovorax</taxon>
    </lineage>
</organism>
<keyword evidence="5" id="KW-1185">Reference proteome</keyword>
<feature type="binding site" evidence="2">
    <location>
        <position position="289"/>
    </location>
    <ligand>
        <name>Zn(2+)</name>
        <dbReference type="ChEBI" id="CHEBI:29105"/>
    </ligand>
</feature>
<dbReference type="EC" id="3.6.1.-" evidence="2"/>
<dbReference type="Pfam" id="PF03193">
    <property type="entry name" value="RsgA_GTPase"/>
    <property type="match status" value="1"/>
</dbReference>
<reference evidence="4 5" key="1">
    <citation type="submission" date="2023-11" db="EMBL/GenBank/DDBJ databases">
        <title>A Novel Polar Bacteriovorax (B. antarcticus) Isolated from the Biocrust in Antarctica.</title>
        <authorList>
            <person name="Mun W."/>
            <person name="Choi S.Y."/>
            <person name="Mitchell R.J."/>
        </authorList>
    </citation>
    <scope>NUCLEOTIDE SEQUENCE [LARGE SCALE GENOMIC DNA]</scope>
    <source>
        <strain evidence="4 5">PP10</strain>
    </source>
</reference>
<keyword evidence="2" id="KW-0694">RNA-binding</keyword>
<dbReference type="EMBL" id="JAYGJQ010000002">
    <property type="protein sequence ID" value="MEA9357398.1"/>
    <property type="molecule type" value="Genomic_DNA"/>
</dbReference>
<evidence type="ECO:0000313" key="4">
    <source>
        <dbReference type="EMBL" id="MEA9357398.1"/>
    </source>
</evidence>
<feature type="domain" description="EngC GTPase" evidence="3">
    <location>
        <begin position="117"/>
        <end position="264"/>
    </location>
</feature>
<dbReference type="InterPro" id="IPR004881">
    <property type="entry name" value="Ribosome_biogen_GTPase_RsgA"/>
</dbReference>
<keyword evidence="2" id="KW-0479">Metal-binding</keyword>
<dbReference type="Gene3D" id="3.40.50.300">
    <property type="entry name" value="P-loop containing nucleotide triphosphate hydrolases"/>
    <property type="match status" value="1"/>
</dbReference>
<dbReference type="RefSeq" id="WP_323577397.1">
    <property type="nucleotide sequence ID" value="NZ_JAYGJQ010000002.1"/>
</dbReference>
<sequence length="362" mass="41321">MTNSQKEFLSHFGWNDFFESQVLTMSSENLRIARVVNEEKNLYRVQVDKEKTIWASVAGKMQFTASSREDYPAVGDWVLVAMPPGSERAVVHLLFKRKTILQRKKVGEVSETQILAANVDTIFITTSVNMDLNFGRLERYLIFAWESGATPVILLTKTDLCEDIQSIVESVKEKFPGVAIHTVRSDAFTESDYFADYLGSGKTAVLVGSSGVGKSTIGNYLIGNNVIATQEIRADDEKGKHTTTSRAMYESFYGGHIIDTPGMRELQFSDHEQGFDHLFGDVEELISQCHFNNCKHQEEKDCAILAALESGVLDPIRWRSFNKLQKEVRHEQRKQHKWIMAEDRKAWKKKSMECRQKYKGWQ</sequence>
<dbReference type="PANTHER" id="PTHR32120">
    <property type="entry name" value="SMALL RIBOSOMAL SUBUNIT BIOGENESIS GTPASE RSGA"/>
    <property type="match status" value="1"/>
</dbReference>
<gene>
    <name evidence="2 4" type="primary">rsgA</name>
    <name evidence="4" type="ORF">SHI21_14320</name>
</gene>
<dbReference type="Gene3D" id="1.10.40.50">
    <property type="entry name" value="Probable gtpase engc, domain 3"/>
    <property type="match status" value="1"/>
</dbReference>
<evidence type="ECO:0000313" key="5">
    <source>
        <dbReference type="Proteomes" id="UP001302274"/>
    </source>
</evidence>
<dbReference type="PANTHER" id="PTHR32120:SF10">
    <property type="entry name" value="SMALL RIBOSOMAL SUBUNIT BIOGENESIS GTPASE RSGA"/>
    <property type="match status" value="1"/>
</dbReference>
<comment type="cofactor">
    <cofactor evidence="2">
        <name>Zn(2+)</name>
        <dbReference type="ChEBI" id="CHEBI:29105"/>
    </cofactor>
    <text evidence="2">Binds 1 zinc ion per subunit.</text>
</comment>
<dbReference type="InterPro" id="IPR010914">
    <property type="entry name" value="RsgA_GTPase_dom"/>
</dbReference>
<keyword evidence="2" id="KW-0547">Nucleotide-binding</keyword>
<comment type="similarity">
    <text evidence="2">Belongs to the TRAFAC class YlqF/YawG GTPase family. RsgA subfamily.</text>
</comment>
<feature type="binding site" evidence="2">
    <location>
        <begin position="208"/>
        <end position="216"/>
    </location>
    <ligand>
        <name>GTP</name>
        <dbReference type="ChEBI" id="CHEBI:37565"/>
    </ligand>
</feature>
<feature type="binding site" evidence="2">
    <location>
        <begin position="156"/>
        <end position="159"/>
    </location>
    <ligand>
        <name>GTP</name>
        <dbReference type="ChEBI" id="CHEBI:37565"/>
    </ligand>
</feature>
<protein>
    <recommendedName>
        <fullName evidence="2">Small ribosomal subunit biogenesis GTPase RsgA</fullName>
        <ecNumber evidence="2">3.6.1.-</ecNumber>
    </recommendedName>
</protein>
<dbReference type="InterPro" id="IPR027417">
    <property type="entry name" value="P-loop_NTPase"/>
</dbReference>